<dbReference type="InterPro" id="IPR041498">
    <property type="entry name" value="Big_6"/>
</dbReference>
<accession>A0ABW0S6X4</accession>
<protein>
    <submittedName>
        <fullName evidence="7">DUF4214 domain-containing protein</fullName>
    </submittedName>
</protein>
<dbReference type="InterPro" id="IPR034033">
    <property type="entry name" value="Serralysin-like"/>
</dbReference>
<organism evidence="7 8">
    <name type="scientific">Massilia aerilata</name>
    <dbReference type="NCBI Taxonomy" id="453817"/>
    <lineage>
        <taxon>Bacteria</taxon>
        <taxon>Pseudomonadati</taxon>
        <taxon>Pseudomonadota</taxon>
        <taxon>Betaproteobacteria</taxon>
        <taxon>Burkholderiales</taxon>
        <taxon>Oxalobacteraceae</taxon>
        <taxon>Telluria group</taxon>
        <taxon>Massilia</taxon>
    </lineage>
</organism>
<dbReference type="InterPro" id="IPR025282">
    <property type="entry name" value="DUF4214"/>
</dbReference>
<evidence type="ECO:0000256" key="1">
    <source>
        <dbReference type="ARBA" id="ARBA00009490"/>
    </source>
</evidence>
<dbReference type="InterPro" id="IPR024079">
    <property type="entry name" value="MetalloPept_cat_dom_sf"/>
</dbReference>
<dbReference type="EMBL" id="JBHSMZ010000026">
    <property type="protein sequence ID" value="MFC5551930.1"/>
    <property type="molecule type" value="Genomic_DNA"/>
</dbReference>
<dbReference type="Pfam" id="PF00353">
    <property type="entry name" value="HemolysinCabind"/>
    <property type="match status" value="2"/>
</dbReference>
<dbReference type="InterPro" id="IPR001343">
    <property type="entry name" value="Hemolysn_Ca-bd"/>
</dbReference>
<dbReference type="PROSITE" id="PS00330">
    <property type="entry name" value="HEMOLYSIN_CALCIUM"/>
    <property type="match status" value="1"/>
</dbReference>
<evidence type="ECO:0000256" key="4">
    <source>
        <dbReference type="ARBA" id="ARBA00022801"/>
    </source>
</evidence>
<proteinExistence type="inferred from homology"/>
<name>A0ABW0S6X4_9BURK</name>
<dbReference type="SMART" id="SM00235">
    <property type="entry name" value="ZnMc"/>
    <property type="match status" value="1"/>
</dbReference>
<keyword evidence="4" id="KW-0378">Hydrolase</keyword>
<dbReference type="InterPro" id="IPR006026">
    <property type="entry name" value="Peptidase_Metallo"/>
</dbReference>
<evidence type="ECO:0000259" key="6">
    <source>
        <dbReference type="SMART" id="SM00235"/>
    </source>
</evidence>
<feature type="domain" description="Peptidase metallopeptidase" evidence="6">
    <location>
        <begin position="29"/>
        <end position="200"/>
    </location>
</feature>
<keyword evidence="2" id="KW-0645">Protease</keyword>
<evidence type="ECO:0000256" key="3">
    <source>
        <dbReference type="ARBA" id="ARBA00022723"/>
    </source>
</evidence>
<keyword evidence="8" id="KW-1185">Reference proteome</keyword>
<evidence type="ECO:0000313" key="8">
    <source>
        <dbReference type="Proteomes" id="UP001596086"/>
    </source>
</evidence>
<dbReference type="Pfam" id="PF17936">
    <property type="entry name" value="Big_6"/>
    <property type="match status" value="2"/>
</dbReference>
<dbReference type="Gene3D" id="2.60.40.10">
    <property type="entry name" value="Immunoglobulins"/>
    <property type="match status" value="2"/>
</dbReference>
<dbReference type="SUPFAM" id="SSF51120">
    <property type="entry name" value="beta-Roll"/>
    <property type="match status" value="1"/>
</dbReference>
<reference evidence="8" key="1">
    <citation type="journal article" date="2019" name="Int. J. Syst. Evol. Microbiol.">
        <title>The Global Catalogue of Microorganisms (GCM) 10K type strain sequencing project: providing services to taxonomists for standard genome sequencing and annotation.</title>
        <authorList>
            <consortium name="The Broad Institute Genomics Platform"/>
            <consortium name="The Broad Institute Genome Sequencing Center for Infectious Disease"/>
            <person name="Wu L."/>
            <person name="Ma J."/>
        </authorList>
    </citation>
    <scope>NUCLEOTIDE SEQUENCE [LARGE SCALE GENOMIC DNA]</scope>
    <source>
        <strain evidence="8">CGMCC 4.5798</strain>
    </source>
</reference>
<dbReference type="InterPro" id="IPR013783">
    <property type="entry name" value="Ig-like_fold"/>
</dbReference>
<dbReference type="Pfam" id="PF00413">
    <property type="entry name" value="Peptidase_M10"/>
    <property type="match status" value="1"/>
</dbReference>
<dbReference type="Pfam" id="PF13946">
    <property type="entry name" value="DUF4214"/>
    <property type="match status" value="1"/>
</dbReference>
<evidence type="ECO:0000256" key="5">
    <source>
        <dbReference type="ARBA" id="ARBA00022833"/>
    </source>
</evidence>
<dbReference type="InterPro" id="IPR018511">
    <property type="entry name" value="Hemolysin-typ_Ca-bd_CS"/>
</dbReference>
<dbReference type="CDD" id="cd04277">
    <property type="entry name" value="ZnMc_serralysin_like"/>
    <property type="match status" value="1"/>
</dbReference>
<comment type="similarity">
    <text evidence="1">Belongs to the peptidase M10B family.</text>
</comment>
<sequence length="722" mass="76218">MATVSDITTTPTSGLNHIDALLDSGPDWNFLTPAGNTLYYTFSITSDNEAGQGGQEAFTSAQQAATRSALAYISTLTGIQFTETVNGADAQIHLCNVNLQGSNVTGLCSWHSSYSYSGTQLVSYDADAYIYLDNVEWFAQNRNLTPGTYGYETLLHELGHALGLKHPFDDSIHLPLLQDNTNNTLMSYNDAGNAHAVYSQYDIAALNWLYGGDGLGGALGINSITGARYITGTSGADILTGTAANDKLEGDGGNDMIDGGNGFDTAVFRGVRSNYTFSALANGDLTVTSLDGFDGVDTLRSVEVLQFTDMSVARADIGVDTTAPDKPSMVVTKNVNGYATGSTPLVTGKTEAGAIIKVFATSNNQLMGTATADANGLYTLKLNALANGDNYAVFATATDAAGNVSVASDIMSFKVDATAPKTPTYFPPTMSASGNQATFGGTGEIGSTIELVRSGDLQTIARTTVGPDGNWQIETSPLPNGNYTVSIVSIDQADNGASAASRSTFAVNSSANITGTDANDTLKPGAANNAVDGGAGLDTVIYAGPRSNFTVAQEAWGFGVTDKSGANGHDSLINVERVQFDDAWVALDIDGTAGQIFRLYTAILGRAAEPAGMGYWMWRMEGGAPLTQVASEFMNQPEFDTLYGVNPSDSTFINKLYNNVLHRDPDAAGFQYWMDTLTHNSNPDKDAVRTQMLIDFSDSLENQANVVGTFKLGIDFVPWHQA</sequence>
<dbReference type="InterPro" id="IPR011049">
    <property type="entry name" value="Serralysin-like_metalloprot_C"/>
</dbReference>
<gene>
    <name evidence="7" type="ORF">ACFPO9_25720</name>
</gene>
<dbReference type="Proteomes" id="UP001596086">
    <property type="component" value="Unassembled WGS sequence"/>
</dbReference>
<evidence type="ECO:0000313" key="7">
    <source>
        <dbReference type="EMBL" id="MFC5551930.1"/>
    </source>
</evidence>
<evidence type="ECO:0000256" key="2">
    <source>
        <dbReference type="ARBA" id="ARBA00022670"/>
    </source>
</evidence>
<keyword evidence="3" id="KW-0479">Metal-binding</keyword>
<comment type="caution">
    <text evidence="7">The sequence shown here is derived from an EMBL/GenBank/DDBJ whole genome shotgun (WGS) entry which is preliminary data.</text>
</comment>
<dbReference type="Gene3D" id="3.40.390.10">
    <property type="entry name" value="Collagenase (Catalytic Domain)"/>
    <property type="match status" value="1"/>
</dbReference>
<dbReference type="InterPro" id="IPR001818">
    <property type="entry name" value="Pept_M10_metallopeptidase"/>
</dbReference>
<keyword evidence="5" id="KW-0862">Zinc</keyword>
<dbReference type="RefSeq" id="WP_379776823.1">
    <property type="nucleotide sequence ID" value="NZ_JBHSMZ010000026.1"/>
</dbReference>
<dbReference type="SUPFAM" id="SSF55486">
    <property type="entry name" value="Metalloproteases ('zincins'), catalytic domain"/>
    <property type="match status" value="1"/>
</dbReference>
<dbReference type="NCBIfam" id="NF033510">
    <property type="entry name" value="Ca_tandemer"/>
    <property type="match status" value="2"/>
</dbReference>